<dbReference type="OrthoDB" id="6082665at2759"/>
<accession>C5KKY0</accession>
<sequence length="166" mass="18173">MSDIVQRGDPIGGMWNYNANQEWVVYTDASKHALGVALTIGGVYVEDSTRLRSVRDCRHINLAELEAAILGLQLIGKYITVLNCEAGKKEQANEVVLCRISGHTLIIEDVPERFQNLAAPWCASRIAFYLSLTGRITSSQSGKPQGCRTINAFPTNILGELSPPVD</sequence>
<dbReference type="InParanoid" id="C5KKY0"/>
<proteinExistence type="predicted"/>
<evidence type="ECO:0000313" key="1">
    <source>
        <dbReference type="EMBL" id="EER14863.1"/>
    </source>
</evidence>
<protein>
    <recommendedName>
        <fullName evidence="3">RNase H type-1 domain-containing protein</fullName>
    </recommendedName>
</protein>
<dbReference type="AlphaFoldDB" id="C5KKY0"/>
<dbReference type="GeneID" id="9061656"/>
<organism evidence="2">
    <name type="scientific">Perkinsus marinus (strain ATCC 50983 / TXsc)</name>
    <dbReference type="NCBI Taxonomy" id="423536"/>
    <lineage>
        <taxon>Eukaryota</taxon>
        <taxon>Sar</taxon>
        <taxon>Alveolata</taxon>
        <taxon>Perkinsozoa</taxon>
        <taxon>Perkinsea</taxon>
        <taxon>Perkinsida</taxon>
        <taxon>Perkinsidae</taxon>
        <taxon>Perkinsus</taxon>
    </lineage>
</organism>
<dbReference type="RefSeq" id="XP_002783067.1">
    <property type="nucleotide sequence ID" value="XM_002783021.1"/>
</dbReference>
<gene>
    <name evidence="1" type="ORF">Pmar_PMAR020958</name>
</gene>
<keyword evidence="2" id="KW-1185">Reference proteome</keyword>
<evidence type="ECO:0008006" key="3">
    <source>
        <dbReference type="Google" id="ProtNLM"/>
    </source>
</evidence>
<name>C5KKY0_PERM5</name>
<evidence type="ECO:0000313" key="2">
    <source>
        <dbReference type="Proteomes" id="UP000007800"/>
    </source>
</evidence>
<dbReference type="EMBL" id="GG673850">
    <property type="protein sequence ID" value="EER14863.1"/>
    <property type="molecule type" value="Genomic_DNA"/>
</dbReference>
<reference evidence="1 2" key="1">
    <citation type="submission" date="2008-07" db="EMBL/GenBank/DDBJ databases">
        <authorList>
            <person name="El-Sayed N."/>
            <person name="Caler E."/>
            <person name="Inman J."/>
            <person name="Amedeo P."/>
            <person name="Hass B."/>
            <person name="Wortman J."/>
        </authorList>
    </citation>
    <scope>NUCLEOTIDE SEQUENCE [LARGE SCALE GENOMIC DNA]</scope>
    <source>
        <strain evidence="2">ATCC 50983 / TXsc</strain>
    </source>
</reference>
<dbReference type="Proteomes" id="UP000007800">
    <property type="component" value="Unassembled WGS sequence"/>
</dbReference>